<dbReference type="AlphaFoldDB" id="A0AA38JMH2"/>
<reference evidence="2" key="1">
    <citation type="submission" date="2022-08" db="EMBL/GenBank/DDBJ databases">
        <authorList>
            <consortium name="DOE Joint Genome Institute"/>
            <person name="Min B."/>
            <person name="Sierra-Patev S."/>
            <person name="Naranjo-Ortiz M."/>
            <person name="Looney B."/>
            <person name="Konkel Z."/>
            <person name="Slot J.C."/>
            <person name="Sakamoto Y."/>
            <person name="Steenwyk J.L."/>
            <person name="Rokas A."/>
            <person name="Carro J."/>
            <person name="Camarero S."/>
            <person name="Ferreira P."/>
            <person name="Molpeceres G."/>
            <person name="Ruiz-duenas F.J."/>
            <person name="Serrano A."/>
            <person name="Henrissat B."/>
            <person name="Drula E."/>
            <person name="Hughes K.W."/>
            <person name="Mata J.L."/>
            <person name="Ishikawa N.K."/>
            <person name="Vargas-Isla R."/>
            <person name="Ushijima S."/>
            <person name="Smith C.A."/>
            <person name="Ahrendt S."/>
            <person name="Andreopoulos W."/>
            <person name="He G."/>
            <person name="LaButti K."/>
            <person name="Lipzen A."/>
            <person name="Ng V."/>
            <person name="Riley R."/>
            <person name="Sandor L."/>
            <person name="Barry K."/>
            <person name="Martinez A.T."/>
            <person name="Xiao Y."/>
            <person name="Gibbons J.G."/>
            <person name="Terashima K."/>
            <person name="Hibbett D.S."/>
            <person name="Grigoriev I.V."/>
        </authorList>
    </citation>
    <scope>NUCLEOTIDE SEQUENCE</scope>
    <source>
        <strain evidence="2">ET3784</strain>
    </source>
</reference>
<evidence type="ECO:0000313" key="3">
    <source>
        <dbReference type="Proteomes" id="UP001176059"/>
    </source>
</evidence>
<dbReference type="EMBL" id="JANVFO010000024">
    <property type="protein sequence ID" value="KAJ3732411.1"/>
    <property type="molecule type" value="Genomic_DNA"/>
</dbReference>
<proteinExistence type="predicted"/>
<reference evidence="2" key="2">
    <citation type="journal article" date="2023" name="Proc. Natl. Acad. Sci. U.S.A.">
        <title>A global phylogenomic analysis of the shiitake genus Lentinula.</title>
        <authorList>
            <person name="Sierra-Patev S."/>
            <person name="Min B."/>
            <person name="Naranjo-Ortiz M."/>
            <person name="Looney B."/>
            <person name="Konkel Z."/>
            <person name="Slot J.C."/>
            <person name="Sakamoto Y."/>
            <person name="Steenwyk J.L."/>
            <person name="Rokas A."/>
            <person name="Carro J."/>
            <person name="Camarero S."/>
            <person name="Ferreira P."/>
            <person name="Molpeceres G."/>
            <person name="Ruiz-Duenas F.J."/>
            <person name="Serrano A."/>
            <person name="Henrissat B."/>
            <person name="Drula E."/>
            <person name="Hughes K.W."/>
            <person name="Mata J.L."/>
            <person name="Ishikawa N.K."/>
            <person name="Vargas-Isla R."/>
            <person name="Ushijima S."/>
            <person name="Smith C.A."/>
            <person name="Donoghue J."/>
            <person name="Ahrendt S."/>
            <person name="Andreopoulos W."/>
            <person name="He G."/>
            <person name="LaButti K."/>
            <person name="Lipzen A."/>
            <person name="Ng V."/>
            <person name="Riley R."/>
            <person name="Sandor L."/>
            <person name="Barry K."/>
            <person name="Martinez A.T."/>
            <person name="Xiao Y."/>
            <person name="Gibbons J.G."/>
            <person name="Terashima K."/>
            <person name="Grigoriev I.V."/>
            <person name="Hibbett D."/>
        </authorList>
    </citation>
    <scope>NUCLEOTIDE SEQUENCE</scope>
    <source>
        <strain evidence="2">ET3784</strain>
    </source>
</reference>
<gene>
    <name evidence="2" type="ORF">DFJ43DRAFT_1073823</name>
</gene>
<dbReference type="Proteomes" id="UP001176059">
    <property type="component" value="Unassembled WGS sequence"/>
</dbReference>
<evidence type="ECO:0000313" key="2">
    <source>
        <dbReference type="EMBL" id="KAJ3732411.1"/>
    </source>
</evidence>
<protein>
    <submittedName>
        <fullName evidence="2">Uncharacterized protein</fullName>
    </submittedName>
</protein>
<accession>A0AA38JMH2</accession>
<keyword evidence="1" id="KW-0812">Transmembrane</keyword>
<keyword evidence="1" id="KW-1133">Transmembrane helix</keyword>
<sequence length="72" mass="8503">MESVSYQEKPLESLFELLFIIIGLSYLLLFIQQRATRLYLRDDGYRVLIIALALTFGRYISRTNNKEIMVEI</sequence>
<feature type="transmembrane region" description="Helical" evidence="1">
    <location>
        <begin position="13"/>
        <end position="31"/>
    </location>
</feature>
<evidence type="ECO:0000256" key="1">
    <source>
        <dbReference type="SAM" id="Phobius"/>
    </source>
</evidence>
<name>A0AA38JMH2_9AGAR</name>
<feature type="transmembrane region" description="Helical" evidence="1">
    <location>
        <begin position="43"/>
        <end position="61"/>
    </location>
</feature>
<comment type="caution">
    <text evidence="2">The sequence shown here is derived from an EMBL/GenBank/DDBJ whole genome shotgun (WGS) entry which is preliminary data.</text>
</comment>
<organism evidence="2 3">
    <name type="scientific">Lentinula guzmanii</name>
    <dbReference type="NCBI Taxonomy" id="2804957"/>
    <lineage>
        <taxon>Eukaryota</taxon>
        <taxon>Fungi</taxon>
        <taxon>Dikarya</taxon>
        <taxon>Basidiomycota</taxon>
        <taxon>Agaricomycotina</taxon>
        <taxon>Agaricomycetes</taxon>
        <taxon>Agaricomycetidae</taxon>
        <taxon>Agaricales</taxon>
        <taxon>Marasmiineae</taxon>
        <taxon>Omphalotaceae</taxon>
        <taxon>Lentinula</taxon>
    </lineage>
</organism>
<keyword evidence="1" id="KW-0472">Membrane</keyword>
<keyword evidence="3" id="KW-1185">Reference proteome</keyword>